<keyword evidence="4" id="KW-0238">DNA-binding</keyword>
<dbReference type="PANTHER" id="PTHR46577">
    <property type="entry name" value="HTH-TYPE TRANSCRIPTIONAL REGULATORY PROTEIN GABR"/>
    <property type="match status" value="1"/>
</dbReference>
<evidence type="ECO:0000256" key="4">
    <source>
        <dbReference type="ARBA" id="ARBA00023125"/>
    </source>
</evidence>
<gene>
    <name evidence="8" type="ORF">C5O19_16845</name>
</gene>
<dbReference type="GO" id="GO:0030170">
    <property type="term" value="F:pyridoxal phosphate binding"/>
    <property type="evidence" value="ECO:0007669"/>
    <property type="project" value="InterPro"/>
</dbReference>
<dbReference type="InterPro" id="IPR015424">
    <property type="entry name" value="PyrdxlP-dep_Trfase"/>
</dbReference>
<dbReference type="InterPro" id="IPR000524">
    <property type="entry name" value="Tscrpt_reg_HTH_GntR"/>
</dbReference>
<keyword evidence="8" id="KW-0032">Aminotransferase</keyword>
<evidence type="ECO:0000256" key="2">
    <source>
        <dbReference type="ARBA" id="ARBA00022898"/>
    </source>
</evidence>
<dbReference type="CDD" id="cd07377">
    <property type="entry name" value="WHTH_GntR"/>
    <property type="match status" value="1"/>
</dbReference>
<evidence type="ECO:0000256" key="6">
    <source>
        <dbReference type="SAM" id="MobiDB-lite"/>
    </source>
</evidence>
<dbReference type="OrthoDB" id="594134at2"/>
<dbReference type="Pfam" id="PF00392">
    <property type="entry name" value="GntR"/>
    <property type="match status" value="1"/>
</dbReference>
<keyword evidence="3" id="KW-0805">Transcription regulation</keyword>
<dbReference type="Proteomes" id="UP000239590">
    <property type="component" value="Unassembled WGS sequence"/>
</dbReference>
<dbReference type="GO" id="GO:0003677">
    <property type="term" value="F:DNA binding"/>
    <property type="evidence" value="ECO:0007669"/>
    <property type="project" value="UniProtKB-KW"/>
</dbReference>
<evidence type="ECO:0000256" key="3">
    <source>
        <dbReference type="ARBA" id="ARBA00023015"/>
    </source>
</evidence>
<dbReference type="PANTHER" id="PTHR46577:SF1">
    <property type="entry name" value="HTH-TYPE TRANSCRIPTIONAL REGULATORY PROTEIN GABR"/>
    <property type="match status" value="1"/>
</dbReference>
<dbReference type="Gene3D" id="1.10.10.10">
    <property type="entry name" value="Winged helix-like DNA-binding domain superfamily/Winged helix DNA-binding domain"/>
    <property type="match status" value="1"/>
</dbReference>
<dbReference type="SUPFAM" id="SSF46785">
    <property type="entry name" value="Winged helix' DNA-binding domain"/>
    <property type="match status" value="1"/>
</dbReference>
<dbReference type="EMBL" id="PTRA01000002">
    <property type="protein sequence ID" value="PQA56996.1"/>
    <property type="molecule type" value="Genomic_DNA"/>
</dbReference>
<dbReference type="InterPro" id="IPR036390">
    <property type="entry name" value="WH_DNA-bd_sf"/>
</dbReference>
<dbReference type="AlphaFoldDB" id="A0A2S7IKH4"/>
<dbReference type="SUPFAM" id="SSF53383">
    <property type="entry name" value="PLP-dependent transferases"/>
    <property type="match status" value="1"/>
</dbReference>
<proteinExistence type="inferred from homology"/>
<dbReference type="SMART" id="SM00345">
    <property type="entry name" value="HTH_GNTR"/>
    <property type="match status" value="1"/>
</dbReference>
<keyword evidence="2" id="KW-0663">Pyridoxal phosphate</keyword>
<evidence type="ECO:0000313" key="9">
    <source>
        <dbReference type="Proteomes" id="UP000239590"/>
    </source>
</evidence>
<protein>
    <submittedName>
        <fullName evidence="8">PLP-dependent aminotransferase family protein</fullName>
    </submittedName>
</protein>
<dbReference type="Pfam" id="PF00155">
    <property type="entry name" value="Aminotran_1_2"/>
    <property type="match status" value="1"/>
</dbReference>
<accession>A0A2S7IKH4</accession>
<comment type="similarity">
    <text evidence="1">In the C-terminal section; belongs to the class-I pyridoxal-phosphate-dependent aminotransferase family.</text>
</comment>
<evidence type="ECO:0000259" key="7">
    <source>
        <dbReference type="PROSITE" id="PS50949"/>
    </source>
</evidence>
<name>A0A2S7IKH4_9BACT</name>
<feature type="compositionally biased region" description="Polar residues" evidence="6">
    <location>
        <begin position="97"/>
        <end position="115"/>
    </location>
</feature>
<dbReference type="PRINTS" id="PR00035">
    <property type="entry name" value="HTHGNTR"/>
</dbReference>
<keyword evidence="8" id="KW-0808">Transferase</keyword>
<dbReference type="InterPro" id="IPR051446">
    <property type="entry name" value="HTH_trans_reg/aminotransferase"/>
</dbReference>
<reference evidence="9" key="1">
    <citation type="submission" date="2018-02" db="EMBL/GenBank/DDBJ databases">
        <title>Genome sequencing of Solimonas sp. HR-BB.</title>
        <authorList>
            <person name="Lee Y."/>
            <person name="Jeon C.O."/>
        </authorList>
    </citation>
    <scope>NUCLEOTIDE SEQUENCE [LARGE SCALE GENOMIC DNA]</scope>
    <source>
        <strain evidence="9">HR-U</strain>
    </source>
</reference>
<feature type="domain" description="HTH gntR-type" evidence="7">
    <location>
        <begin position="19"/>
        <end position="87"/>
    </location>
</feature>
<evidence type="ECO:0000313" key="8">
    <source>
        <dbReference type="EMBL" id="PQA56996.1"/>
    </source>
</evidence>
<feature type="region of interest" description="Disordered" evidence="6">
    <location>
        <begin position="84"/>
        <end position="115"/>
    </location>
</feature>
<keyword evidence="9" id="KW-1185">Reference proteome</keyword>
<dbReference type="GO" id="GO:0003700">
    <property type="term" value="F:DNA-binding transcription factor activity"/>
    <property type="evidence" value="ECO:0007669"/>
    <property type="project" value="InterPro"/>
</dbReference>
<organism evidence="8 9">
    <name type="scientific">Siphonobacter curvatus</name>
    <dbReference type="NCBI Taxonomy" id="2094562"/>
    <lineage>
        <taxon>Bacteria</taxon>
        <taxon>Pseudomonadati</taxon>
        <taxon>Bacteroidota</taxon>
        <taxon>Cytophagia</taxon>
        <taxon>Cytophagales</taxon>
        <taxon>Cytophagaceae</taxon>
        <taxon>Siphonobacter</taxon>
    </lineage>
</organism>
<sequence>MGQLRPWTLGLSLNWEDSKAIYLQIADYLRQEIQKGRLLPNTALPGSRSLAEQLQVNRKTVVEAYEQLLAEGWLESRHKSGTFVSPQLPQKLADQGRVTQKPSANRSSGPATTLSPKVPVIAVSDGIPDVRLAPLDELSRAYRRIFNQKARWRLMGYSSELGNELLRENIAHMLSQYRGIPVQADEILITRGSQMALYLTALSLIQPGDVVLIENPGYAPAWQVLRQAGAQLIPIPVDDEGIQIEAVESVCRRTPVKALLTTPQHQFPTTVTLKADRRMALLELSHQYGFTIIEDDYDHEFHYGTKVPLPLASYAHGGPIIYISSLSKLIAPAVRIGFVTGPPAFIQAAAALRSIIDRQGDNVLEQAVAELMQAGEIQKHARRALNVYRQRHAQTHQFLQQYLADVLTYRVPEGGLAYWIRFNDNRNIPELTKQLQQQGVSVINTDAFSYEGTGLNALRIGFASLTSPEMEQVLQVLQKTL</sequence>
<comment type="caution">
    <text evidence="8">The sequence shown here is derived from an EMBL/GenBank/DDBJ whole genome shotgun (WGS) entry which is preliminary data.</text>
</comment>
<evidence type="ECO:0000256" key="1">
    <source>
        <dbReference type="ARBA" id="ARBA00005384"/>
    </source>
</evidence>
<dbReference type="GO" id="GO:0008483">
    <property type="term" value="F:transaminase activity"/>
    <property type="evidence" value="ECO:0007669"/>
    <property type="project" value="UniProtKB-KW"/>
</dbReference>
<dbReference type="PROSITE" id="PS50949">
    <property type="entry name" value="HTH_GNTR"/>
    <property type="match status" value="1"/>
</dbReference>
<dbReference type="Gene3D" id="3.40.640.10">
    <property type="entry name" value="Type I PLP-dependent aspartate aminotransferase-like (Major domain)"/>
    <property type="match status" value="1"/>
</dbReference>
<dbReference type="InterPro" id="IPR036388">
    <property type="entry name" value="WH-like_DNA-bd_sf"/>
</dbReference>
<keyword evidence="5" id="KW-0804">Transcription</keyword>
<dbReference type="InterPro" id="IPR015421">
    <property type="entry name" value="PyrdxlP-dep_Trfase_major"/>
</dbReference>
<evidence type="ECO:0000256" key="5">
    <source>
        <dbReference type="ARBA" id="ARBA00023163"/>
    </source>
</evidence>
<dbReference type="CDD" id="cd00609">
    <property type="entry name" value="AAT_like"/>
    <property type="match status" value="1"/>
</dbReference>
<dbReference type="InterPro" id="IPR004839">
    <property type="entry name" value="Aminotransferase_I/II_large"/>
</dbReference>
<dbReference type="RefSeq" id="WP_104714568.1">
    <property type="nucleotide sequence ID" value="NZ_PTRA01000002.1"/>
</dbReference>